<gene>
    <name evidence="1" type="ORF">AMR74_06530</name>
</gene>
<dbReference type="RefSeq" id="WP_053771251.1">
    <property type="nucleotide sequence ID" value="NZ_LIST01000002.1"/>
</dbReference>
<sequence>MYELTVSETFVAQHYLTVPNPPAGEAELHSHTFTAEATFRGPELGEYGYLLDIDLALDALADAADRYRDETLNEHLEGNPSAERLARALFDDLAAVDAPAATRLTVTVREDDAASVSYAGELR</sequence>
<reference evidence="1 2" key="1">
    <citation type="submission" date="2015-08" db="EMBL/GenBank/DDBJ databases">
        <title>Genomes of Isolates from Cabo Rojo, PR.</title>
        <authorList>
            <person name="Sanchez-Nieves R.L."/>
            <person name="Montalvo-Rodriguez R."/>
        </authorList>
    </citation>
    <scope>NUCLEOTIDE SEQUENCE [LARGE SCALE GENOMIC DNA]</scope>
    <source>
        <strain evidence="1 2">5</strain>
    </source>
</reference>
<dbReference type="STRING" id="1765655.AMR74_06530"/>
<comment type="caution">
    <text evidence="1">The sequence shown here is derived from an EMBL/GenBank/DDBJ whole genome shotgun (WGS) entry which is preliminary data.</text>
</comment>
<proteinExistence type="predicted"/>
<dbReference type="PATRIC" id="fig|1705389.3.peg.3281"/>
<dbReference type="SUPFAM" id="SSF55620">
    <property type="entry name" value="Tetrahydrobiopterin biosynthesis enzymes-like"/>
    <property type="match status" value="1"/>
</dbReference>
<dbReference type="GeneID" id="55596164"/>
<dbReference type="Gene3D" id="3.30.479.10">
    <property type="entry name" value="6-pyruvoyl tetrahydropterin synthase/QueD"/>
    <property type="match status" value="1"/>
</dbReference>
<evidence type="ECO:0000313" key="2">
    <source>
        <dbReference type="Proteomes" id="UP000037747"/>
    </source>
</evidence>
<dbReference type="OrthoDB" id="6529at2157"/>
<keyword evidence="2" id="KW-1185">Reference proteome</keyword>
<dbReference type="Proteomes" id="UP000037747">
    <property type="component" value="Unassembled WGS sequence"/>
</dbReference>
<dbReference type="InterPro" id="IPR038418">
    <property type="entry name" value="6-PTP_synth/QueD_sf"/>
</dbReference>
<dbReference type="InterPro" id="IPR007115">
    <property type="entry name" value="6-PTP_synth/QueD"/>
</dbReference>
<organism evidence="1 2">
    <name type="scientific">Halorubrum tropicale</name>
    <dbReference type="NCBI Taxonomy" id="1765655"/>
    <lineage>
        <taxon>Archaea</taxon>
        <taxon>Methanobacteriati</taxon>
        <taxon>Methanobacteriota</taxon>
        <taxon>Stenosarchaea group</taxon>
        <taxon>Halobacteria</taxon>
        <taxon>Halobacteriales</taxon>
        <taxon>Haloferacaceae</taxon>
        <taxon>Halorubrum</taxon>
    </lineage>
</organism>
<dbReference type="AlphaFoldDB" id="A0A0M9AQZ1"/>
<protein>
    <submittedName>
        <fullName evidence="1">6-pyruvoyl tetrahydropterin synthase</fullName>
    </submittedName>
</protein>
<dbReference type="EMBL" id="LIST01000002">
    <property type="protein sequence ID" value="KOX97077.1"/>
    <property type="molecule type" value="Genomic_DNA"/>
</dbReference>
<evidence type="ECO:0000313" key="1">
    <source>
        <dbReference type="EMBL" id="KOX97077.1"/>
    </source>
</evidence>
<dbReference type="Pfam" id="PF01242">
    <property type="entry name" value="PTPS"/>
    <property type="match status" value="1"/>
</dbReference>
<accession>A0A0M9AQZ1</accession>
<name>A0A0M9AQZ1_9EURY</name>